<dbReference type="OrthoDB" id="34783at10239"/>
<evidence type="ECO:0000313" key="3">
    <source>
        <dbReference type="Proteomes" id="UP000031727"/>
    </source>
</evidence>
<evidence type="ECO:0000256" key="1">
    <source>
        <dbReference type="SAM" id="Phobius"/>
    </source>
</evidence>
<feature type="transmembrane region" description="Helical" evidence="1">
    <location>
        <begin position="7"/>
        <end position="23"/>
    </location>
</feature>
<keyword evidence="1" id="KW-0472">Membrane</keyword>
<gene>
    <name evidence="2" type="ORF">JWX_00034</name>
</gene>
<protein>
    <submittedName>
        <fullName evidence="2">Uncharacterized protein</fullName>
    </submittedName>
</protein>
<name>A0A0B5A524_9CAUD</name>
<proteinExistence type="predicted"/>
<dbReference type="GeneID" id="26623443"/>
<keyword evidence="1" id="KW-1133">Transmembrane helix</keyword>
<dbReference type="KEGG" id="vg:26623443"/>
<evidence type="ECO:0000313" key="2">
    <source>
        <dbReference type="EMBL" id="AJD82800.1"/>
    </source>
</evidence>
<dbReference type="RefSeq" id="YP_009196219.1">
    <property type="nucleotide sequence ID" value="NC_028768.1"/>
</dbReference>
<organism evidence="2 3">
    <name type="scientific">Achromobacter phage JWX</name>
    <dbReference type="NCBI Taxonomy" id="1589746"/>
    <lineage>
        <taxon>Viruses</taxon>
        <taxon>Duplodnaviria</taxon>
        <taxon>Heunggongvirae</taxon>
        <taxon>Uroviricota</taxon>
        <taxon>Caudoviricetes</taxon>
        <taxon>Steinhofvirus</taxon>
        <taxon>Steinhofvirus JWX</taxon>
    </lineage>
</organism>
<sequence>MAVSPKVYILSTLAAVAVTWWFYSSNIRAAEARGYAKAVAEQTAATLAQSEANRLKEMEWQDAWAQEQQKHAQELEHARLIGVTANRNYFRLRESIATEAANAAALAKSAGISVSAGASAWMVLGEVLDRYREVAADADRYTQTIREVQGWASVTKESKK</sequence>
<keyword evidence="3" id="KW-1185">Reference proteome</keyword>
<accession>A0A0B5A524</accession>
<reference evidence="2 3" key="1">
    <citation type="submission" date="2014-11" db="EMBL/GenBank/DDBJ databases">
        <title>Characterization and genome comparisons of three Achromobacter phages of the Siphoviridae family.</title>
        <authorList>
            <person name="Dreiseikelmann B."/>
            <person name="Bunk B."/>
            <person name="Rohde M."/>
            <person name="Wittmann J."/>
        </authorList>
    </citation>
    <scope>NUCLEOTIDE SEQUENCE [LARGE SCALE GENOMIC DNA]</scope>
</reference>
<dbReference type="Proteomes" id="UP000031727">
    <property type="component" value="Segment"/>
</dbReference>
<dbReference type="EMBL" id="KP202969">
    <property type="protein sequence ID" value="AJD82800.1"/>
    <property type="molecule type" value="Genomic_DNA"/>
</dbReference>
<keyword evidence="1" id="KW-0812">Transmembrane</keyword>